<reference evidence="2 3" key="1">
    <citation type="submission" date="2015-01" db="EMBL/GenBank/DDBJ databases">
        <title>Genome Assembly of Bacillus badius MTCC 1458.</title>
        <authorList>
            <person name="Verma A."/>
            <person name="Khatri I."/>
            <person name="Mual P."/>
            <person name="Subramanian S."/>
            <person name="Krishnamurthi S."/>
        </authorList>
    </citation>
    <scope>NUCLEOTIDE SEQUENCE [LARGE SCALE GENOMIC DNA]</scope>
    <source>
        <strain evidence="2 3">MTCC 1458</strain>
    </source>
</reference>
<organism evidence="2 3">
    <name type="scientific">Bacillus badius</name>
    <dbReference type="NCBI Taxonomy" id="1455"/>
    <lineage>
        <taxon>Bacteria</taxon>
        <taxon>Bacillati</taxon>
        <taxon>Bacillota</taxon>
        <taxon>Bacilli</taxon>
        <taxon>Bacillales</taxon>
        <taxon>Bacillaceae</taxon>
        <taxon>Pseudobacillus</taxon>
    </lineage>
</organism>
<dbReference type="SUPFAM" id="SSF52540">
    <property type="entry name" value="P-loop containing nucleoside triphosphate hydrolases"/>
    <property type="match status" value="1"/>
</dbReference>
<accession>A0ABR5B139</accession>
<dbReference type="InterPro" id="IPR002611">
    <property type="entry name" value="IstB_ATP-bd"/>
</dbReference>
<feature type="domain" description="IstB-like ATP-binding" evidence="1">
    <location>
        <begin position="90"/>
        <end position="186"/>
    </location>
</feature>
<dbReference type="Pfam" id="PF01695">
    <property type="entry name" value="IstB_IS21"/>
    <property type="match status" value="1"/>
</dbReference>
<dbReference type="InterPro" id="IPR027417">
    <property type="entry name" value="P-loop_NTPase"/>
</dbReference>
<keyword evidence="2" id="KW-0547">Nucleotide-binding</keyword>
<evidence type="ECO:0000313" key="3">
    <source>
        <dbReference type="Proteomes" id="UP000031982"/>
    </source>
</evidence>
<dbReference type="Gene3D" id="3.40.50.300">
    <property type="entry name" value="P-loop containing nucleotide triphosphate hydrolases"/>
    <property type="match status" value="1"/>
</dbReference>
<keyword evidence="2" id="KW-0067">ATP-binding</keyword>
<evidence type="ECO:0000259" key="1">
    <source>
        <dbReference type="Pfam" id="PF01695"/>
    </source>
</evidence>
<dbReference type="Proteomes" id="UP000031982">
    <property type="component" value="Unassembled WGS sequence"/>
</dbReference>
<dbReference type="GO" id="GO:0004386">
    <property type="term" value="F:helicase activity"/>
    <property type="evidence" value="ECO:0007669"/>
    <property type="project" value="UniProtKB-KW"/>
</dbReference>
<keyword evidence="2" id="KW-0347">Helicase</keyword>
<dbReference type="PANTHER" id="PTHR30050:SF8">
    <property type="entry name" value="PRIMOSOMAL PROTEIN DNAI"/>
    <property type="match status" value="1"/>
</dbReference>
<keyword evidence="3" id="KW-1185">Reference proteome</keyword>
<name>A0ABR5B139_BACBA</name>
<sequence length="220" mass="24955">MSRKVKWARIPEEFQKVTINSFDINLYSEQQSKEKAAMAKKIAANFVKKFDVLSQQGKGLYFYSSVKGSGKSRLGCSILNALLQVHDTEENPLSVFYTPTADLLGEIKNTMGGNSNMKSSDIIDAAKTVKVLLLDDIGVEKASDWVEETLTRILDYRLQNKKITLFTSNLEIDELDNTYPAGRISDRIDKMTFPVHMPEEKIRRKLAKQENESLLDLLLE</sequence>
<proteinExistence type="predicted"/>
<keyword evidence="2" id="KW-0378">Hydrolase</keyword>
<dbReference type="PANTHER" id="PTHR30050">
    <property type="entry name" value="CHROMOSOMAL REPLICATION INITIATOR PROTEIN DNAA"/>
    <property type="match status" value="1"/>
</dbReference>
<gene>
    <name evidence="2" type="ORF">SD77_0554</name>
</gene>
<protein>
    <submittedName>
        <fullName evidence="2">Helicase loader DnaI</fullName>
    </submittedName>
</protein>
<comment type="caution">
    <text evidence="2">The sequence shown here is derived from an EMBL/GenBank/DDBJ whole genome shotgun (WGS) entry which is preliminary data.</text>
</comment>
<dbReference type="EMBL" id="JXLP01000001">
    <property type="protein sequence ID" value="KIL80706.1"/>
    <property type="molecule type" value="Genomic_DNA"/>
</dbReference>
<evidence type="ECO:0000313" key="2">
    <source>
        <dbReference type="EMBL" id="KIL80706.1"/>
    </source>
</evidence>